<dbReference type="InterPro" id="IPR029058">
    <property type="entry name" value="AB_hydrolase_fold"/>
</dbReference>
<keyword evidence="5" id="KW-0732">Signal</keyword>
<dbReference type="SUPFAM" id="SSF53474">
    <property type="entry name" value="alpha/beta-Hydrolases"/>
    <property type="match status" value="1"/>
</dbReference>
<name>A0A650GDV3_9HEMI</name>
<organism evidence="7">
    <name type="scientific">Sitobion avenae</name>
    <name type="common">English grain aphid</name>
    <dbReference type="NCBI Taxonomy" id="44664"/>
    <lineage>
        <taxon>Eukaryota</taxon>
        <taxon>Metazoa</taxon>
        <taxon>Ecdysozoa</taxon>
        <taxon>Arthropoda</taxon>
        <taxon>Hexapoda</taxon>
        <taxon>Insecta</taxon>
        <taxon>Pterygota</taxon>
        <taxon>Neoptera</taxon>
        <taxon>Paraneoptera</taxon>
        <taxon>Hemiptera</taxon>
        <taxon>Sternorrhyncha</taxon>
        <taxon>Aphidomorpha</taxon>
        <taxon>Aphidoidea</taxon>
        <taxon>Aphididae</taxon>
        <taxon>Macrosiphini</taxon>
        <taxon>Sitobion</taxon>
    </lineage>
</organism>
<sequence>MDMEKIFVICTLLFGFVFGADEVIQLDQGKLTGSSLRSRNGREFKAFQGIPYAKPPTGDLRFKDPVPADPWIGIFNATTEPQVCIQKNLFYYQQADILAGAEDCLYLNVYTPKLPKKGDQEPLPVMFWIAGGGYFAGSGGLSLYGPQYLLDKDIVLVTINYRLGILGFISTENDDLPGNYGMKDQVLALKWVQKNIDKFGGDPKKVTIFGQSAGSASVGLHLLSKMSKGLFHKAIMESATPLNLWGVSPPGWAKRRAAAVSTIVGCPLDPKQMIKCLKEVPANVLVNIYNSFFEWRNYPIINFMPVAENCNKNKEAFLCKYPSLDFEQISKVPVLMGMNSGEGGIFASRMYNATGLVYTELKDDFDHYVSSFLEYRYTTKYSDIPIIGDKIFERYFPDGTLNDPLNAVKMISGGLFLQGIFKMAIELSRPVYYYIYDHLNYISFNSVYGPYPFPKKLGVTHADEVTSLFYTVERGDLQGEDLGVSNLMVDIWTNFARTDVVTIDGKANGKKWPTFDTQKYEYVLINTSIPEIKERPYVDEFQFWNSLPLFSGINEDRGPVKNIL</sequence>
<dbReference type="EMBL" id="MN481371">
    <property type="protein sequence ID" value="QGW08829.1"/>
    <property type="molecule type" value="mRNA"/>
</dbReference>
<evidence type="ECO:0000256" key="4">
    <source>
        <dbReference type="ARBA" id="ARBA00023180"/>
    </source>
</evidence>
<dbReference type="InterPro" id="IPR019826">
    <property type="entry name" value="Carboxylesterase_B_AS"/>
</dbReference>
<dbReference type="GO" id="GO:0052689">
    <property type="term" value="F:carboxylic ester hydrolase activity"/>
    <property type="evidence" value="ECO:0007669"/>
    <property type="project" value="UniProtKB-KW"/>
</dbReference>
<dbReference type="SMR" id="A0A650GDV3"/>
<dbReference type="PROSITE" id="PS00941">
    <property type="entry name" value="CARBOXYLESTERASE_B_2"/>
    <property type="match status" value="1"/>
</dbReference>
<dbReference type="Gene3D" id="3.40.50.1820">
    <property type="entry name" value="alpha/beta hydrolase"/>
    <property type="match status" value="1"/>
</dbReference>
<dbReference type="InterPro" id="IPR050309">
    <property type="entry name" value="Type-B_Carboxylest/Lipase"/>
</dbReference>
<evidence type="ECO:0000256" key="5">
    <source>
        <dbReference type="RuleBase" id="RU361235"/>
    </source>
</evidence>
<evidence type="ECO:0000313" key="7">
    <source>
        <dbReference type="EMBL" id="QGW08829.1"/>
    </source>
</evidence>
<comment type="similarity">
    <text evidence="1 5">Belongs to the type-B carboxylesterase/lipase family.</text>
</comment>
<accession>A0A650GDV3</accession>
<evidence type="ECO:0000256" key="2">
    <source>
        <dbReference type="ARBA" id="ARBA00022487"/>
    </source>
</evidence>
<dbReference type="InterPro" id="IPR002018">
    <property type="entry name" value="CarbesteraseB"/>
</dbReference>
<dbReference type="AlphaFoldDB" id="A0A650GDV3"/>
<keyword evidence="3 5" id="KW-0378">Hydrolase</keyword>
<proteinExistence type="evidence at transcript level"/>
<dbReference type="PANTHER" id="PTHR11559">
    <property type="entry name" value="CARBOXYLESTERASE"/>
    <property type="match status" value="1"/>
</dbReference>
<evidence type="ECO:0000256" key="3">
    <source>
        <dbReference type="ARBA" id="ARBA00022801"/>
    </source>
</evidence>
<dbReference type="Pfam" id="PF00135">
    <property type="entry name" value="COesterase"/>
    <property type="match status" value="1"/>
</dbReference>
<feature type="signal peptide" evidence="5">
    <location>
        <begin position="1"/>
        <end position="19"/>
    </location>
</feature>
<feature type="chain" id="PRO_5031594433" description="Carboxylic ester hydrolase" evidence="5">
    <location>
        <begin position="20"/>
        <end position="564"/>
    </location>
</feature>
<evidence type="ECO:0000259" key="6">
    <source>
        <dbReference type="Pfam" id="PF00135"/>
    </source>
</evidence>
<reference evidence="7" key="1">
    <citation type="journal article" date="2019" name="Genes (Basel)">
        <title>Transcriptome Analysis and Identification of Insecticide Tolerance-Related Genes after Exposure to Insecticide in Sitobion avenae.</title>
        <authorList>
            <person name="Wei N."/>
            <person name="Zhong Y."/>
            <person name="Lin L."/>
            <person name="Xie M."/>
            <person name="Zhang G."/>
            <person name="Su W."/>
            <person name="Li C."/>
            <person name="Chen H."/>
        </authorList>
    </citation>
    <scope>NUCLEOTIDE SEQUENCE</scope>
    <source>
        <strain evidence="7">DN67034_c0_g2</strain>
    </source>
</reference>
<dbReference type="EC" id="3.1.1.-" evidence="5"/>
<protein>
    <recommendedName>
        <fullName evidence="5">Carboxylic ester hydrolase</fullName>
        <ecNumber evidence="5">3.1.1.-</ecNumber>
    </recommendedName>
</protein>
<keyword evidence="2" id="KW-0719">Serine esterase</keyword>
<dbReference type="InterPro" id="IPR019819">
    <property type="entry name" value="Carboxylesterase_B_CS"/>
</dbReference>
<keyword evidence="4" id="KW-0325">Glycoprotein</keyword>
<dbReference type="PROSITE" id="PS00122">
    <property type="entry name" value="CARBOXYLESTERASE_B_1"/>
    <property type="match status" value="1"/>
</dbReference>
<feature type="domain" description="Carboxylesterase type B" evidence="6">
    <location>
        <begin position="21"/>
        <end position="544"/>
    </location>
</feature>
<evidence type="ECO:0000256" key="1">
    <source>
        <dbReference type="ARBA" id="ARBA00005964"/>
    </source>
</evidence>